<accession>A0A4C1ZX52</accession>
<organism evidence="2 3">
    <name type="scientific">Eumeta variegata</name>
    <name type="common">Bagworm moth</name>
    <name type="synonym">Eumeta japonica</name>
    <dbReference type="NCBI Taxonomy" id="151549"/>
    <lineage>
        <taxon>Eukaryota</taxon>
        <taxon>Metazoa</taxon>
        <taxon>Ecdysozoa</taxon>
        <taxon>Arthropoda</taxon>
        <taxon>Hexapoda</taxon>
        <taxon>Insecta</taxon>
        <taxon>Pterygota</taxon>
        <taxon>Neoptera</taxon>
        <taxon>Endopterygota</taxon>
        <taxon>Lepidoptera</taxon>
        <taxon>Glossata</taxon>
        <taxon>Ditrysia</taxon>
        <taxon>Tineoidea</taxon>
        <taxon>Psychidae</taxon>
        <taxon>Oiketicinae</taxon>
        <taxon>Eumeta</taxon>
    </lineage>
</organism>
<proteinExistence type="predicted"/>
<reference evidence="2 3" key="1">
    <citation type="journal article" date="2019" name="Commun. Biol.">
        <title>The bagworm genome reveals a unique fibroin gene that provides high tensile strength.</title>
        <authorList>
            <person name="Kono N."/>
            <person name="Nakamura H."/>
            <person name="Ohtoshi R."/>
            <person name="Tomita M."/>
            <person name="Numata K."/>
            <person name="Arakawa K."/>
        </authorList>
    </citation>
    <scope>NUCLEOTIDE SEQUENCE [LARGE SCALE GENOMIC DNA]</scope>
</reference>
<evidence type="ECO:0000313" key="3">
    <source>
        <dbReference type="Proteomes" id="UP000299102"/>
    </source>
</evidence>
<dbReference type="EMBL" id="BGZK01002168">
    <property type="protein sequence ID" value="GBP91423.1"/>
    <property type="molecule type" value="Genomic_DNA"/>
</dbReference>
<keyword evidence="3" id="KW-1185">Reference proteome</keyword>
<comment type="caution">
    <text evidence="2">The sequence shown here is derived from an EMBL/GenBank/DDBJ whole genome shotgun (WGS) entry which is preliminary data.</text>
</comment>
<feature type="compositionally biased region" description="Basic and acidic residues" evidence="1">
    <location>
        <begin position="1"/>
        <end position="12"/>
    </location>
</feature>
<evidence type="ECO:0000256" key="1">
    <source>
        <dbReference type="SAM" id="MobiDB-lite"/>
    </source>
</evidence>
<feature type="region of interest" description="Disordered" evidence="1">
    <location>
        <begin position="1"/>
        <end position="29"/>
    </location>
</feature>
<evidence type="ECO:0000313" key="2">
    <source>
        <dbReference type="EMBL" id="GBP91423.1"/>
    </source>
</evidence>
<protein>
    <submittedName>
        <fullName evidence="2">Uncharacterized protein</fullName>
    </submittedName>
</protein>
<dbReference type="AlphaFoldDB" id="A0A4C1ZX52"/>
<gene>
    <name evidence="2" type="ORF">EVAR_64904_1</name>
</gene>
<sequence length="140" mass="15420">MAAQEPPRESARRAAPVPPPATTAVGPSSFGDDIQTVMAVLRGIKRGDLGLRRDLRACRNTDEKLLVLVRYHHLMVRTGPGRTVERATNIEATGCRLAMTDHSVLVIVSVYLPPSKVAPERPQSPLRLRDAVIPFRRPQL</sequence>
<name>A0A4C1ZX52_EUMVA</name>
<dbReference type="OrthoDB" id="7487383at2759"/>
<dbReference type="Proteomes" id="UP000299102">
    <property type="component" value="Unassembled WGS sequence"/>
</dbReference>